<dbReference type="EMBL" id="ML977330">
    <property type="protein sequence ID" value="KAF2112776.1"/>
    <property type="molecule type" value="Genomic_DNA"/>
</dbReference>
<evidence type="ECO:0000313" key="2">
    <source>
        <dbReference type="EMBL" id="KAF2112776.1"/>
    </source>
</evidence>
<accession>A0A6A5Z114</accession>
<evidence type="ECO:0000256" key="1">
    <source>
        <dbReference type="SAM" id="MobiDB-lite"/>
    </source>
</evidence>
<feature type="compositionally biased region" description="Basic residues" evidence="1">
    <location>
        <begin position="865"/>
        <end position="875"/>
    </location>
</feature>
<feature type="region of interest" description="Disordered" evidence="1">
    <location>
        <begin position="851"/>
        <end position="875"/>
    </location>
</feature>
<protein>
    <submittedName>
        <fullName evidence="2">Uncharacterized protein</fullName>
    </submittedName>
</protein>
<dbReference type="OrthoDB" id="3598281at2759"/>
<gene>
    <name evidence="2" type="ORF">BDV96DRAFT_649011</name>
</gene>
<dbReference type="PANTHER" id="PTHR36681:SF3">
    <property type="entry name" value="NUCLEAR GTPASE, GERMINAL CENTER-ASSOCIATED, TANDEM DUPLICATE 3"/>
    <property type="match status" value="1"/>
</dbReference>
<sequence length="875" mass="98241">MASSDAEVMSFDKFKEFMTTKSARKMARRYKVNDDLLPDHPWFKVDANFVRAKLKEMSDVCKDLAQDASKGDIMVHDFLDWLATLPDLPTTSTRTVGIVARQGIGKSTTTICKNNLDNIISWHDERKQGFPDEEFTFEAEAKEAISFFRKLYQVKPGDDMIADGIDILSPSEIAHGRTAGLLCAQVEHVYNSITPGTPLELNAMSMLASTMAGLKEKMKSFTGLESECQWRRFIRYTRVGVDAKVVRHGISIMDLPGVDDTTPSIGAAIERERREADHELHLAEYERCKTNSSLLSRLRRSIINHGPEGTTLVITKIDDICNDDSGLWSEVDRILQAKQDTERLSLISKYHHEAMKHKNVESTEKLDESDETDSGSDDDDGELRLLGQYESYLRKEATREVVVVRRREVEQDFAMIFEDLQDGQPISVHAIAPQGYLASLEKKTLEDRPPLTGQETGIPALRGHLMAMRANDDHQALVEYIHGRVSRIERNIERLSGAGDESSDIKAITEQVEIAQATIIESILERETGWMAEQINATNFGVGKYSKLAGADRIKELGAVVEGFANPKLGMSHGFYNSLCQKKGVLNKGSSKAAFWAKNEGLTQIDWNRAMTDVFKKDLTDWKTRMNVVSHRMKNQVAAMVEASTQTIKEHLAKYDFPVGTLRICNALLDVHYKLVESQGTQLRNQYGRVASTAHRSVHQVKKENDQMPTQEWASPTYEKAAHETGAGSYNIVRNGLKASGNDGLMKHLADTVIAASLEQVQGIHAGVFERMRTSFEAFKKEFAQYERPSYTVDDVGQRIRKDLTQKIPEIKQMMRALYEHVPDIRTPANSAVQDTQPLDSQLLDKTAVATATSARTDADDHVRGTKRVKREPET</sequence>
<feature type="region of interest" description="Disordered" evidence="1">
    <location>
        <begin position="358"/>
        <end position="382"/>
    </location>
</feature>
<reference evidence="2" key="1">
    <citation type="journal article" date="2020" name="Stud. Mycol.">
        <title>101 Dothideomycetes genomes: a test case for predicting lifestyles and emergence of pathogens.</title>
        <authorList>
            <person name="Haridas S."/>
            <person name="Albert R."/>
            <person name="Binder M."/>
            <person name="Bloem J."/>
            <person name="Labutti K."/>
            <person name="Salamov A."/>
            <person name="Andreopoulos B."/>
            <person name="Baker S."/>
            <person name="Barry K."/>
            <person name="Bills G."/>
            <person name="Bluhm B."/>
            <person name="Cannon C."/>
            <person name="Castanera R."/>
            <person name="Culley D."/>
            <person name="Daum C."/>
            <person name="Ezra D."/>
            <person name="Gonzalez J."/>
            <person name="Henrissat B."/>
            <person name="Kuo A."/>
            <person name="Liang C."/>
            <person name="Lipzen A."/>
            <person name="Lutzoni F."/>
            <person name="Magnuson J."/>
            <person name="Mondo S."/>
            <person name="Nolan M."/>
            <person name="Ohm R."/>
            <person name="Pangilinan J."/>
            <person name="Park H.-J."/>
            <person name="Ramirez L."/>
            <person name="Alfaro M."/>
            <person name="Sun H."/>
            <person name="Tritt A."/>
            <person name="Yoshinaga Y."/>
            <person name="Zwiers L.-H."/>
            <person name="Turgeon B."/>
            <person name="Goodwin S."/>
            <person name="Spatafora J."/>
            <person name="Crous P."/>
            <person name="Grigoriev I."/>
        </authorList>
    </citation>
    <scope>NUCLEOTIDE SEQUENCE</scope>
    <source>
        <strain evidence="2">CBS 627.86</strain>
    </source>
</reference>
<proteinExistence type="predicted"/>
<dbReference type="AlphaFoldDB" id="A0A6A5Z114"/>
<feature type="compositionally biased region" description="Acidic residues" evidence="1">
    <location>
        <begin position="367"/>
        <end position="381"/>
    </location>
</feature>
<dbReference type="Proteomes" id="UP000799770">
    <property type="component" value="Unassembled WGS sequence"/>
</dbReference>
<organism evidence="2 3">
    <name type="scientific">Lophiotrema nucula</name>
    <dbReference type="NCBI Taxonomy" id="690887"/>
    <lineage>
        <taxon>Eukaryota</taxon>
        <taxon>Fungi</taxon>
        <taxon>Dikarya</taxon>
        <taxon>Ascomycota</taxon>
        <taxon>Pezizomycotina</taxon>
        <taxon>Dothideomycetes</taxon>
        <taxon>Pleosporomycetidae</taxon>
        <taxon>Pleosporales</taxon>
        <taxon>Lophiotremataceae</taxon>
        <taxon>Lophiotrema</taxon>
    </lineage>
</organism>
<dbReference type="PANTHER" id="PTHR36681">
    <property type="entry name" value="NUCLEAR GTPASE, GERMINAL CENTER-ASSOCIATED, TANDEM DUPLICATE 3"/>
    <property type="match status" value="1"/>
</dbReference>
<evidence type="ECO:0000313" key="3">
    <source>
        <dbReference type="Proteomes" id="UP000799770"/>
    </source>
</evidence>
<keyword evidence="3" id="KW-1185">Reference proteome</keyword>
<name>A0A6A5Z114_9PLEO</name>